<evidence type="ECO:0000313" key="2">
    <source>
        <dbReference type="Proteomes" id="UP001161017"/>
    </source>
</evidence>
<reference evidence="1" key="1">
    <citation type="journal article" date="2023" name="Genome Biol. Evol.">
        <title>First Whole Genome Sequence and Flow Cytometry Genome Size Data for the Lichen-Forming Fungus Ramalina farinacea (Ascomycota).</title>
        <authorList>
            <person name="Llewellyn T."/>
            <person name="Mian S."/>
            <person name="Hill R."/>
            <person name="Leitch I.J."/>
            <person name="Gaya E."/>
        </authorList>
    </citation>
    <scope>NUCLEOTIDE SEQUENCE</scope>
    <source>
        <strain evidence="1">LIQ254RAFAR</strain>
    </source>
</reference>
<dbReference type="AlphaFoldDB" id="A0AA43QUR3"/>
<gene>
    <name evidence="1" type="ORF">OHK93_002466</name>
</gene>
<comment type="caution">
    <text evidence="1">The sequence shown here is derived from an EMBL/GenBank/DDBJ whole genome shotgun (WGS) entry which is preliminary data.</text>
</comment>
<keyword evidence="2" id="KW-1185">Reference proteome</keyword>
<accession>A0AA43QUR3</accession>
<proteinExistence type="predicted"/>
<protein>
    <submittedName>
        <fullName evidence="1">Uncharacterized protein</fullName>
    </submittedName>
</protein>
<dbReference type="EMBL" id="JAPUFD010000014">
    <property type="protein sequence ID" value="MDI1491258.1"/>
    <property type="molecule type" value="Genomic_DNA"/>
</dbReference>
<organism evidence="1 2">
    <name type="scientific">Ramalina farinacea</name>
    <dbReference type="NCBI Taxonomy" id="258253"/>
    <lineage>
        <taxon>Eukaryota</taxon>
        <taxon>Fungi</taxon>
        <taxon>Dikarya</taxon>
        <taxon>Ascomycota</taxon>
        <taxon>Pezizomycotina</taxon>
        <taxon>Lecanoromycetes</taxon>
        <taxon>OSLEUM clade</taxon>
        <taxon>Lecanoromycetidae</taxon>
        <taxon>Lecanorales</taxon>
        <taxon>Lecanorineae</taxon>
        <taxon>Ramalinaceae</taxon>
        <taxon>Ramalina</taxon>
    </lineage>
</organism>
<sequence length="328" mass="36786">MTILYTCLRFPNLNKEVLQITADTVNEVQFPAIALLQNSNWTSQATLRPKSMKCSLGWMKDGALPCDLMEPSQLIPGQSCDCKSSWTDDVIEGFDWQNSTYRYLSWQPAPALVDRVPTYLMTLQAFFTCEKDNTSQSFHDSNATQSPSLWFAVYDPNLSLEDALKMGYTRMSLISANGDNAINLGLTYRQAVNYPPAYDYDPNLRPEDRAAAAGADMGVNQSYCALKLQGAFLSDISNAYLSVNITTHFSDNRTGGMRIEDSFREWADLVQDGVPQEVPRKGKATVEATTLILGGWVPEANYTIDVRVIADEGLVWELWTRFEMKTKD</sequence>
<dbReference type="Proteomes" id="UP001161017">
    <property type="component" value="Unassembled WGS sequence"/>
</dbReference>
<name>A0AA43QUR3_9LECA</name>
<evidence type="ECO:0000313" key="1">
    <source>
        <dbReference type="EMBL" id="MDI1491258.1"/>
    </source>
</evidence>